<organism evidence="1 2">
    <name type="scientific">Peronosclerospora sorghi</name>
    <dbReference type="NCBI Taxonomy" id="230839"/>
    <lineage>
        <taxon>Eukaryota</taxon>
        <taxon>Sar</taxon>
        <taxon>Stramenopiles</taxon>
        <taxon>Oomycota</taxon>
        <taxon>Peronosporomycetes</taxon>
        <taxon>Peronosporales</taxon>
        <taxon>Peronosporaceae</taxon>
        <taxon>Peronosclerospora</taxon>
    </lineage>
</organism>
<keyword evidence="2" id="KW-1185">Reference proteome</keyword>
<comment type="caution">
    <text evidence="1">The sequence shown here is derived from an EMBL/GenBank/DDBJ whole genome shotgun (WGS) entry which is preliminary data.</text>
</comment>
<gene>
    <name evidence="1" type="ORF">PsorP6_003534</name>
</gene>
<name>A0ACC0VPQ1_9STRA</name>
<reference evidence="1 2" key="1">
    <citation type="journal article" date="2022" name="bioRxiv">
        <title>The genome of the oomycete Peronosclerospora sorghi, a cosmopolitan pathogen of maize and sorghum, is inflated with dispersed pseudogenes.</title>
        <authorList>
            <person name="Fletcher K."/>
            <person name="Martin F."/>
            <person name="Isakeit T."/>
            <person name="Cavanaugh K."/>
            <person name="Magill C."/>
            <person name="Michelmore R."/>
        </authorList>
    </citation>
    <scope>NUCLEOTIDE SEQUENCE [LARGE SCALE GENOMIC DNA]</scope>
    <source>
        <strain evidence="1">P6</strain>
    </source>
</reference>
<dbReference type="EMBL" id="CM047587">
    <property type="protein sequence ID" value="KAI9908066.1"/>
    <property type="molecule type" value="Genomic_DNA"/>
</dbReference>
<protein>
    <submittedName>
        <fullName evidence="1">Uncharacterized protein</fullName>
    </submittedName>
</protein>
<sequence>MVERKQPLPLLSTFVPMAYDATSPNRHQRQRSRSRSHSRGLSVRSTYRRHARRKRSHSRSLSSCSVSSGASRSRSRSRERRRALKSSDKHRKKRSKIERRQHGRSSSHSRSRSLDRRSSSSKKKKKKKKESHRSSRKSSRRSRTRSETRENVSRQKQFKSKEKERYDGRVTAADEQEHDRTVNAASSVSAQHKSDEEINSSSVAKETRSLTGSPARSDGVTLKNFKFSGIALKSGNQTTKKNQRTTTKATPFLNAINEDRNDSKSADDSATNVKQETLPEELQKQQQEDKAKFLAEEDAVPKTLKLWTPESEEKGEPLEQRKQREKEETQQRERVKQVIDEVDPLDAYMAGLVDEAAIELSRANPAANVISQTEIEANGKINIYGTFLPMDSSKQSNVAGPTPSTELEAASSTMKETPAEREAREERELKEFMQAIKEKHDKEETVNLAATSKSSGIGQDLEEKAMLKKDDTGRIYQGFEDDIIDEESELVDHRSALEILQEQQKKKEIKPVDHSKINYLPLQKKFYVVPMEIKNLSDNEVEEQRKEAEIKIRGKKCPRPLQKWSQGGFSVRMLQLIKKHGYKEPFAIQKQALPAIMSGRDVIGIAKTGSGKTLAFLLPMFRHILAQPPLQENEGPIGIVMAPARELAHQIYVEARKFSKGLGLRATAVYGGSSVSEQIANLKRGSDIVICTPGRMIDILCMSTGKMVSLQRVSYVVLDEADRMFDMGFEPQITKIMMNIRPDRQTLLFSATFPRAVELLARKVLQKPVEITVGTRSTASGDITQYVEVREEDDKFMRLLQLLGLWYEKGNILVFVNKQQACDQIFQDLMKAGYPALSLHGMSWIKRYMNLKHVVNASVLCLLAMVIGGKDQVDRDYTIDDFKRKVRTVMVATSVAGRGLDVRDLVLVINYHCPNHMEDYVHRVGRTGRAGRKGTAYTFISPDEEEYSVDLIKALENAKQIIPPELSALAEGFKAKVARGEARYHGSGFRGKGFTFDETEKNETQRTADLQRRQYELDHGILIEDSTACDDDDMDEQSKEQAGTMADKLSVADKPSVASGSKAMPIDSEAMSAFIKAQKIIQNLDLRYNGENGAGEKHFIEELEINDYPQQARWRVTQKEASDSVAELTGAAVIARGSYIPAGRKPNPSERKLYLAIEGSTQASVIEAKRELQRILDETTLQVGLGGDKYAKYSL</sequence>
<dbReference type="Proteomes" id="UP001163321">
    <property type="component" value="Chromosome 8"/>
</dbReference>
<evidence type="ECO:0000313" key="2">
    <source>
        <dbReference type="Proteomes" id="UP001163321"/>
    </source>
</evidence>
<proteinExistence type="predicted"/>
<accession>A0ACC0VPQ1</accession>
<evidence type="ECO:0000313" key="1">
    <source>
        <dbReference type="EMBL" id="KAI9908066.1"/>
    </source>
</evidence>